<evidence type="ECO:0000313" key="3">
    <source>
        <dbReference type="Proteomes" id="UP001438953"/>
    </source>
</evidence>
<dbReference type="PANTHER" id="PTHR35563">
    <property type="entry name" value="BARREL METAL-DEPENDENT HYDROLASE, PUTATIVE (AFU_ORTHOLOGUE AFUA_1G16240)-RELATED"/>
    <property type="match status" value="1"/>
</dbReference>
<dbReference type="EMBL" id="JAYWLC010000037">
    <property type="protein sequence ID" value="MER5173934.1"/>
    <property type="molecule type" value="Genomic_DNA"/>
</dbReference>
<dbReference type="InterPro" id="IPR032466">
    <property type="entry name" value="Metal_Hydrolase"/>
</dbReference>
<proteinExistence type="predicted"/>
<dbReference type="SUPFAM" id="SSF51556">
    <property type="entry name" value="Metallo-dependent hydrolases"/>
    <property type="match status" value="1"/>
</dbReference>
<dbReference type="InterPro" id="IPR006680">
    <property type="entry name" value="Amidohydro-rel"/>
</dbReference>
<feature type="domain" description="Amidohydrolase-related" evidence="1">
    <location>
        <begin position="11"/>
        <end position="273"/>
    </location>
</feature>
<reference evidence="2 3" key="2">
    <citation type="submission" date="2024-06" db="EMBL/GenBank/DDBJ databases">
        <title>Thioclava kandeliae sp. nov. from a rhizosphere soil sample of Kandelia candel in a mangrove.</title>
        <authorList>
            <person name="Mu T."/>
        </authorList>
    </citation>
    <scope>NUCLEOTIDE SEQUENCE [LARGE SCALE GENOMIC DNA]</scope>
    <source>
        <strain evidence="2 3">CPCC 100088</strain>
    </source>
</reference>
<organism evidence="2 3">
    <name type="scientific">Thioclava kandeliae</name>
    <dbReference type="NCBI Taxonomy" id="3070818"/>
    <lineage>
        <taxon>Bacteria</taxon>
        <taxon>Pseudomonadati</taxon>
        <taxon>Pseudomonadota</taxon>
        <taxon>Alphaproteobacteria</taxon>
        <taxon>Rhodobacterales</taxon>
        <taxon>Paracoccaceae</taxon>
        <taxon>Thioclava</taxon>
    </lineage>
</organism>
<protein>
    <submittedName>
        <fullName evidence="2">Amidohydrolase family protein</fullName>
    </submittedName>
</protein>
<dbReference type="Proteomes" id="UP001438953">
    <property type="component" value="Unassembled WGS sequence"/>
</dbReference>
<dbReference type="InterPro" id="IPR052358">
    <property type="entry name" value="Aro_Compnd_Degr_Hydrolases"/>
</dbReference>
<evidence type="ECO:0000259" key="1">
    <source>
        <dbReference type="Pfam" id="PF04909"/>
    </source>
</evidence>
<dbReference type="Gene3D" id="3.20.20.140">
    <property type="entry name" value="Metal-dependent hydrolases"/>
    <property type="match status" value="1"/>
</dbReference>
<comment type="caution">
    <text evidence="2">The sequence shown here is derived from an EMBL/GenBank/DDBJ whole genome shotgun (WGS) entry which is preliminary data.</text>
</comment>
<sequence length="275" mass="30482">MPDKTPEITGIDTHAHIFSPDQPMAEGRRYTPDYTARLEDWLAHMADHGLSHGVLIQPSFLGTDNGLIAEAISQHPHHLRGVAVVDPEMSESALARLDAQGFVGARLNLVGRPLEAYDSAQWQRFFRRLADLGWQVEIQRAFEDFATIVPPIATSGVAVMIDHFGLPKGGIRPEDAAHRAVLEMLRAHPNAYVKLSAPYRSAQDDVAAHRSFEALREACGGVARFCWGSDWPHTQHETAVSYDDQMARFAALVPDADDRARILVTTPADLFRFSK</sequence>
<keyword evidence="3" id="KW-1185">Reference proteome</keyword>
<dbReference type="Pfam" id="PF04909">
    <property type="entry name" value="Amidohydro_2"/>
    <property type="match status" value="1"/>
</dbReference>
<dbReference type="RefSeq" id="WP_350939226.1">
    <property type="nucleotide sequence ID" value="NZ_JAYWLC010000037.1"/>
</dbReference>
<reference evidence="2 3" key="1">
    <citation type="submission" date="2024-01" db="EMBL/GenBank/DDBJ databases">
        <authorList>
            <person name="Deng Y."/>
            <person name="Su J."/>
        </authorList>
    </citation>
    <scope>NUCLEOTIDE SEQUENCE [LARGE SCALE GENOMIC DNA]</scope>
    <source>
        <strain evidence="2 3">CPCC 100088</strain>
    </source>
</reference>
<dbReference type="PANTHER" id="PTHR35563:SF2">
    <property type="entry name" value="BARREL METAL-DEPENDENT HYDROLASE, PUTATIVE (AFU_ORTHOLOGUE AFUA_1G16240)-RELATED"/>
    <property type="match status" value="1"/>
</dbReference>
<gene>
    <name evidence="2" type="ORF">VSX56_19450</name>
</gene>
<accession>A0ABV1SM16</accession>
<evidence type="ECO:0000313" key="2">
    <source>
        <dbReference type="EMBL" id="MER5173934.1"/>
    </source>
</evidence>
<name>A0ABV1SM16_9RHOB</name>